<dbReference type="EMBL" id="JBJURJ010000008">
    <property type="protein sequence ID" value="MFM9329451.1"/>
    <property type="molecule type" value="Genomic_DNA"/>
</dbReference>
<evidence type="ECO:0000313" key="2">
    <source>
        <dbReference type="Proteomes" id="UP001631969"/>
    </source>
</evidence>
<accession>A0ACC7NXF0</accession>
<protein>
    <submittedName>
        <fullName evidence="1">Uncharacterized protein</fullName>
    </submittedName>
</protein>
<gene>
    <name evidence="1" type="ORF">ACI1P1_14250</name>
</gene>
<dbReference type="Proteomes" id="UP001631969">
    <property type="component" value="Unassembled WGS sequence"/>
</dbReference>
<reference evidence="1" key="1">
    <citation type="submission" date="2024-12" db="EMBL/GenBank/DDBJ databases">
        <authorList>
            <person name="Wu N."/>
        </authorList>
    </citation>
    <scope>NUCLEOTIDE SEQUENCE</scope>
    <source>
        <strain evidence="1">P15</strain>
    </source>
</reference>
<evidence type="ECO:0000313" key="1">
    <source>
        <dbReference type="EMBL" id="MFM9329451.1"/>
    </source>
</evidence>
<keyword evidence="2" id="KW-1185">Reference proteome</keyword>
<name>A0ACC7NXF0_9BACL</name>
<comment type="caution">
    <text evidence="1">The sequence shown here is derived from an EMBL/GenBank/DDBJ whole genome shotgun (WGS) entry which is preliminary data.</text>
</comment>
<proteinExistence type="predicted"/>
<organism evidence="1 2">
    <name type="scientific">Paenibacillus mesotrionivorans</name>
    <dbReference type="NCBI Taxonomy" id="3160968"/>
    <lineage>
        <taxon>Bacteria</taxon>
        <taxon>Bacillati</taxon>
        <taxon>Bacillota</taxon>
        <taxon>Bacilli</taxon>
        <taxon>Bacillales</taxon>
        <taxon>Paenibacillaceae</taxon>
        <taxon>Paenibacillus</taxon>
    </lineage>
</organism>
<sequence length="123" mass="13240">MAKRKIVVSVLLFVLILTACSSSDFDGSRIGDAHQLRMEYKVLNTTDVQLLEVKQGDSVSFEIVSTAGKLDIVLQKDRDEPVYQGSDIPTGSFQVKIAESGTYTCSVTGKKAKGSVSIVVKGP</sequence>